<dbReference type="EMBL" id="JAEAOA010000120">
    <property type="protein sequence ID" value="KAK3586568.1"/>
    <property type="molecule type" value="Genomic_DNA"/>
</dbReference>
<evidence type="ECO:0000256" key="1">
    <source>
        <dbReference type="SAM" id="MobiDB-lite"/>
    </source>
</evidence>
<evidence type="ECO:0000313" key="3">
    <source>
        <dbReference type="Proteomes" id="UP001195483"/>
    </source>
</evidence>
<gene>
    <name evidence="2" type="ORF">CHS0354_001154</name>
</gene>
<reference evidence="2" key="2">
    <citation type="journal article" date="2021" name="Genome Biol. Evol.">
        <title>Developing a high-quality reference genome for a parasitic bivalve with doubly uniparental inheritance (Bivalvia: Unionida).</title>
        <authorList>
            <person name="Smith C.H."/>
        </authorList>
    </citation>
    <scope>NUCLEOTIDE SEQUENCE</scope>
    <source>
        <strain evidence="2">CHS0354</strain>
        <tissue evidence="2">Mantle</tissue>
    </source>
</reference>
<name>A0AAE0S7R8_9BIVA</name>
<reference evidence="2" key="3">
    <citation type="submission" date="2023-05" db="EMBL/GenBank/DDBJ databases">
        <authorList>
            <person name="Smith C.H."/>
        </authorList>
    </citation>
    <scope>NUCLEOTIDE SEQUENCE</scope>
    <source>
        <strain evidence="2">CHS0354</strain>
        <tissue evidence="2">Mantle</tissue>
    </source>
</reference>
<evidence type="ECO:0000313" key="2">
    <source>
        <dbReference type="EMBL" id="KAK3586568.1"/>
    </source>
</evidence>
<reference evidence="2" key="1">
    <citation type="journal article" date="2021" name="Genome Biol. Evol.">
        <title>A High-Quality Reference Genome for a Parasitic Bivalve with Doubly Uniparental Inheritance (Bivalvia: Unionida).</title>
        <authorList>
            <person name="Smith C.H."/>
        </authorList>
    </citation>
    <scope>NUCLEOTIDE SEQUENCE</scope>
    <source>
        <strain evidence="2">CHS0354</strain>
    </source>
</reference>
<proteinExistence type="predicted"/>
<accession>A0AAE0S7R8</accession>
<organism evidence="2 3">
    <name type="scientific">Potamilus streckersoni</name>
    <dbReference type="NCBI Taxonomy" id="2493646"/>
    <lineage>
        <taxon>Eukaryota</taxon>
        <taxon>Metazoa</taxon>
        <taxon>Spiralia</taxon>
        <taxon>Lophotrochozoa</taxon>
        <taxon>Mollusca</taxon>
        <taxon>Bivalvia</taxon>
        <taxon>Autobranchia</taxon>
        <taxon>Heteroconchia</taxon>
        <taxon>Palaeoheterodonta</taxon>
        <taxon>Unionida</taxon>
        <taxon>Unionoidea</taxon>
        <taxon>Unionidae</taxon>
        <taxon>Ambleminae</taxon>
        <taxon>Lampsilini</taxon>
        <taxon>Potamilus</taxon>
    </lineage>
</organism>
<keyword evidence="3" id="KW-1185">Reference proteome</keyword>
<protein>
    <submittedName>
        <fullName evidence="2">Uncharacterized protein</fullName>
    </submittedName>
</protein>
<dbReference type="AlphaFoldDB" id="A0AAE0S7R8"/>
<sequence>MPLFAGPSKFLKTGDISQQIFYLKPRLANTLWPLNTAQASKRAAMQQKKIEHNDIQKCQNISYCRHDGLLVFHNPASSTKRNSQPSDSEPQMVSGTQACSWKPELTFGFNFTLNQINLFWNVTMPDTVYCLAARFDVALPSRQI</sequence>
<feature type="region of interest" description="Disordered" evidence="1">
    <location>
        <begin position="75"/>
        <end position="94"/>
    </location>
</feature>
<dbReference type="Proteomes" id="UP001195483">
    <property type="component" value="Unassembled WGS sequence"/>
</dbReference>
<comment type="caution">
    <text evidence="2">The sequence shown here is derived from an EMBL/GenBank/DDBJ whole genome shotgun (WGS) entry which is preliminary data.</text>
</comment>